<dbReference type="EMBL" id="JAUSRB010000002">
    <property type="protein sequence ID" value="MDP9868758.1"/>
    <property type="molecule type" value="Genomic_DNA"/>
</dbReference>
<reference evidence="1 2" key="1">
    <citation type="submission" date="2023-07" db="EMBL/GenBank/DDBJ databases">
        <title>Sequencing the genomes of 1000 actinobacteria strains.</title>
        <authorList>
            <person name="Klenk H.-P."/>
        </authorList>
    </citation>
    <scope>NUCLEOTIDE SEQUENCE [LARGE SCALE GENOMIC DNA]</scope>
    <source>
        <strain evidence="1 2">DSM 44109</strain>
    </source>
</reference>
<name>A0ABT9RHJ9_9ACTN</name>
<evidence type="ECO:0000313" key="1">
    <source>
        <dbReference type="EMBL" id="MDP9868758.1"/>
    </source>
</evidence>
<gene>
    <name evidence="1" type="ORF">J2S55_008024</name>
</gene>
<organism evidence="1 2">
    <name type="scientific">Streptosporangium brasiliense</name>
    <dbReference type="NCBI Taxonomy" id="47480"/>
    <lineage>
        <taxon>Bacteria</taxon>
        <taxon>Bacillati</taxon>
        <taxon>Actinomycetota</taxon>
        <taxon>Actinomycetes</taxon>
        <taxon>Streptosporangiales</taxon>
        <taxon>Streptosporangiaceae</taxon>
        <taxon>Streptosporangium</taxon>
    </lineage>
</organism>
<sequence length="39" mass="4339">MLMILSGHRNLRTLGIYVQPSTEAVAAALAEHDPGRRRH</sequence>
<dbReference type="Proteomes" id="UP001230426">
    <property type="component" value="Unassembled WGS sequence"/>
</dbReference>
<comment type="caution">
    <text evidence="1">The sequence shown here is derived from an EMBL/GenBank/DDBJ whole genome shotgun (WGS) entry which is preliminary data.</text>
</comment>
<accession>A0ABT9RHJ9</accession>
<protein>
    <recommendedName>
        <fullName evidence="3">Integrase</fullName>
    </recommendedName>
</protein>
<evidence type="ECO:0008006" key="3">
    <source>
        <dbReference type="Google" id="ProtNLM"/>
    </source>
</evidence>
<proteinExistence type="predicted"/>
<keyword evidence="2" id="KW-1185">Reference proteome</keyword>
<evidence type="ECO:0000313" key="2">
    <source>
        <dbReference type="Proteomes" id="UP001230426"/>
    </source>
</evidence>